<gene>
    <name evidence="1" type="ORF">SAMN05216218_108187</name>
</gene>
<dbReference type="STRING" id="660518.SAMN05216218_108187"/>
<accession>A0A1G7N5F2</accession>
<dbReference type="InterPro" id="IPR010368">
    <property type="entry name" value="Com_YlbF"/>
</dbReference>
<dbReference type="SUPFAM" id="SSF158622">
    <property type="entry name" value="YheA/YmcA-like"/>
    <property type="match status" value="1"/>
</dbReference>
<sequence>MSIETESGESAQSTVDQLSRDLGEAIADLPAYQRFEEAKEAVENDEEAQEKIQEFESFREEFMLARQTGEATQEDLRELQSKQEALHDIPVMAEFLQAQNELELRLQEINETISEPLRIDFGQKAGGCCED</sequence>
<protein>
    <submittedName>
        <fullName evidence="1">Cell fate regulator YlbF, YheA/YmcA/DUF963 family (Controls sporulation, competence, biofilm development)</fullName>
    </submittedName>
</protein>
<dbReference type="Pfam" id="PF06133">
    <property type="entry name" value="Com_YlbF"/>
    <property type="match status" value="1"/>
</dbReference>
<proteinExistence type="predicted"/>
<keyword evidence="2" id="KW-1185">Reference proteome</keyword>
<organism evidence="1 2">
    <name type="scientific">Halorientalis regularis</name>
    <dbReference type="NCBI Taxonomy" id="660518"/>
    <lineage>
        <taxon>Archaea</taxon>
        <taxon>Methanobacteriati</taxon>
        <taxon>Methanobacteriota</taxon>
        <taxon>Stenosarchaea group</taxon>
        <taxon>Halobacteria</taxon>
        <taxon>Halobacteriales</taxon>
        <taxon>Haloarculaceae</taxon>
        <taxon>Halorientalis</taxon>
    </lineage>
</organism>
<evidence type="ECO:0000313" key="1">
    <source>
        <dbReference type="EMBL" id="SDF69234.1"/>
    </source>
</evidence>
<dbReference type="EMBL" id="FNBK01000008">
    <property type="protein sequence ID" value="SDF69234.1"/>
    <property type="molecule type" value="Genomic_DNA"/>
</dbReference>
<dbReference type="AlphaFoldDB" id="A0A1G7N5F2"/>
<name>A0A1G7N5F2_9EURY</name>
<dbReference type="Proteomes" id="UP000199076">
    <property type="component" value="Unassembled WGS sequence"/>
</dbReference>
<dbReference type="Gene3D" id="1.20.1500.10">
    <property type="entry name" value="YheA/YmcA-like"/>
    <property type="match status" value="1"/>
</dbReference>
<dbReference type="RefSeq" id="WP_092692475.1">
    <property type="nucleotide sequence ID" value="NZ_FNBK01000008.1"/>
</dbReference>
<reference evidence="2" key="1">
    <citation type="submission" date="2016-10" db="EMBL/GenBank/DDBJ databases">
        <authorList>
            <person name="Varghese N."/>
            <person name="Submissions S."/>
        </authorList>
    </citation>
    <scope>NUCLEOTIDE SEQUENCE [LARGE SCALE GENOMIC DNA]</scope>
    <source>
        <strain evidence="2">IBRC-M 10760</strain>
    </source>
</reference>
<dbReference type="OrthoDB" id="211540at2157"/>
<dbReference type="InterPro" id="IPR023378">
    <property type="entry name" value="YheA/YmcA-like_dom_sf"/>
</dbReference>
<evidence type="ECO:0000313" key="2">
    <source>
        <dbReference type="Proteomes" id="UP000199076"/>
    </source>
</evidence>